<protein>
    <submittedName>
        <fullName evidence="2">Uncharacterized protein</fullName>
    </submittedName>
</protein>
<organism evidence="2 3">
    <name type="scientific">Byssothecium circinans</name>
    <dbReference type="NCBI Taxonomy" id="147558"/>
    <lineage>
        <taxon>Eukaryota</taxon>
        <taxon>Fungi</taxon>
        <taxon>Dikarya</taxon>
        <taxon>Ascomycota</taxon>
        <taxon>Pezizomycotina</taxon>
        <taxon>Dothideomycetes</taxon>
        <taxon>Pleosporomycetidae</taxon>
        <taxon>Pleosporales</taxon>
        <taxon>Massarineae</taxon>
        <taxon>Massarinaceae</taxon>
        <taxon>Byssothecium</taxon>
    </lineage>
</organism>
<dbReference type="EMBL" id="ML976977">
    <property type="protein sequence ID" value="KAF1963421.1"/>
    <property type="molecule type" value="Genomic_DNA"/>
</dbReference>
<dbReference type="OrthoDB" id="407617at2759"/>
<accession>A0A6A5UET5</accession>
<reference evidence="2" key="1">
    <citation type="journal article" date="2020" name="Stud. Mycol.">
        <title>101 Dothideomycetes genomes: a test case for predicting lifestyles and emergence of pathogens.</title>
        <authorList>
            <person name="Haridas S."/>
            <person name="Albert R."/>
            <person name="Binder M."/>
            <person name="Bloem J."/>
            <person name="Labutti K."/>
            <person name="Salamov A."/>
            <person name="Andreopoulos B."/>
            <person name="Baker S."/>
            <person name="Barry K."/>
            <person name="Bills G."/>
            <person name="Bluhm B."/>
            <person name="Cannon C."/>
            <person name="Castanera R."/>
            <person name="Culley D."/>
            <person name="Daum C."/>
            <person name="Ezra D."/>
            <person name="Gonzalez J."/>
            <person name="Henrissat B."/>
            <person name="Kuo A."/>
            <person name="Liang C."/>
            <person name="Lipzen A."/>
            <person name="Lutzoni F."/>
            <person name="Magnuson J."/>
            <person name="Mondo S."/>
            <person name="Nolan M."/>
            <person name="Ohm R."/>
            <person name="Pangilinan J."/>
            <person name="Park H.-J."/>
            <person name="Ramirez L."/>
            <person name="Alfaro M."/>
            <person name="Sun H."/>
            <person name="Tritt A."/>
            <person name="Yoshinaga Y."/>
            <person name="Zwiers L.-H."/>
            <person name="Turgeon B."/>
            <person name="Goodwin S."/>
            <person name="Spatafora J."/>
            <person name="Crous P."/>
            <person name="Grigoriev I."/>
        </authorList>
    </citation>
    <scope>NUCLEOTIDE SEQUENCE</scope>
    <source>
        <strain evidence="2">CBS 675.92</strain>
    </source>
</reference>
<feature type="compositionally biased region" description="Low complexity" evidence="1">
    <location>
        <begin position="107"/>
        <end position="116"/>
    </location>
</feature>
<feature type="region of interest" description="Disordered" evidence="1">
    <location>
        <begin position="184"/>
        <end position="228"/>
    </location>
</feature>
<dbReference type="AlphaFoldDB" id="A0A6A5UET5"/>
<evidence type="ECO:0000313" key="2">
    <source>
        <dbReference type="EMBL" id="KAF1963421.1"/>
    </source>
</evidence>
<feature type="region of interest" description="Disordered" evidence="1">
    <location>
        <begin position="1"/>
        <end position="36"/>
    </location>
</feature>
<feature type="region of interest" description="Disordered" evidence="1">
    <location>
        <begin position="56"/>
        <end position="169"/>
    </location>
</feature>
<proteinExistence type="predicted"/>
<evidence type="ECO:0000313" key="3">
    <source>
        <dbReference type="Proteomes" id="UP000800035"/>
    </source>
</evidence>
<gene>
    <name evidence="2" type="ORF">CC80DRAFT_397298</name>
</gene>
<evidence type="ECO:0000256" key="1">
    <source>
        <dbReference type="SAM" id="MobiDB-lite"/>
    </source>
</evidence>
<feature type="compositionally biased region" description="Low complexity" evidence="1">
    <location>
        <begin position="210"/>
        <end position="221"/>
    </location>
</feature>
<sequence>MSSFKVTSVGSSSGAPSPPHATPRTDASGSIDEPVSTNLDAVGNILKPIEEVLNESAETAMLPSPPINTPETFSPAPSVYKGGRSRGLSGIGDRLMQLKLEERHDSASSSRSAAASIPEDDDEEVGGQDSARNEGKAPVRAPQLPQTATPSLLPHSQGNVPIALGSPKMNPRMEEFLNFTSDELPVVDPDKKGTSSTVVASAGDPVGGESSVSSSRLSMKSNASEDVVEKSNWAEEVMDYADRAIRQMEQLALDEFRVDPTRTFQEHFIARLNQVLQNENRVAKFEVHDNKKD</sequence>
<feature type="compositionally biased region" description="Low complexity" evidence="1">
    <location>
        <begin position="1"/>
        <end position="15"/>
    </location>
</feature>
<feature type="compositionally biased region" description="Polar residues" evidence="1">
    <location>
        <begin position="144"/>
        <end position="159"/>
    </location>
</feature>
<keyword evidence="3" id="KW-1185">Reference proteome</keyword>
<name>A0A6A5UET5_9PLEO</name>
<dbReference type="Proteomes" id="UP000800035">
    <property type="component" value="Unassembled WGS sequence"/>
</dbReference>